<accession>A0A0L6CHK1</accession>
<evidence type="ECO:0000313" key="2">
    <source>
        <dbReference type="EMBL" id="KNX37282.1"/>
    </source>
</evidence>
<feature type="transmembrane region" description="Helical" evidence="1">
    <location>
        <begin position="39"/>
        <end position="59"/>
    </location>
</feature>
<evidence type="ECO:0000256" key="1">
    <source>
        <dbReference type="SAM" id="Phobius"/>
    </source>
</evidence>
<dbReference type="Proteomes" id="UP000037397">
    <property type="component" value="Unassembled WGS sequence"/>
</dbReference>
<keyword evidence="3" id="KW-1185">Reference proteome</keyword>
<comment type="caution">
    <text evidence="2">The sequence shown here is derived from an EMBL/GenBank/DDBJ whole genome shotgun (WGS) entry which is preliminary data.</text>
</comment>
<reference evidence="3" key="1">
    <citation type="submission" date="2015-03" db="EMBL/GenBank/DDBJ databases">
        <title>Luteipulveratus halotolerans sp. nov., a novel actinobacterium (Dermacoccaceae) from Sarawak, Malaysia.</title>
        <authorList>
            <person name="Juboi H."/>
            <person name="Basik A."/>
            <person name="Shamsul S.S."/>
            <person name="Arnold P."/>
            <person name="Schmitt E.K."/>
            <person name="Sanglier J.-J."/>
            <person name="Yeo T."/>
        </authorList>
    </citation>
    <scope>NUCLEOTIDE SEQUENCE [LARGE SCALE GENOMIC DNA]</scope>
    <source>
        <strain evidence="3">C296001</strain>
    </source>
</reference>
<sequence length="79" mass="8249">MSDQQHDDHGKSVAAWTGVYSLILGSALISVGVYFGAHLWTILGVVVCVVGMIGAVVLSKAGFGVEAKRLQAHGQQGVR</sequence>
<name>A0A0L6CHK1_9MICO</name>
<feature type="transmembrane region" description="Helical" evidence="1">
    <location>
        <begin position="12"/>
        <end position="33"/>
    </location>
</feature>
<dbReference type="OrthoDB" id="3872677at2"/>
<gene>
    <name evidence="2" type="ORF">VV01_09200</name>
</gene>
<keyword evidence="1" id="KW-1133">Transmembrane helix</keyword>
<protein>
    <recommendedName>
        <fullName evidence="4">Integral membrane protein</fullName>
    </recommendedName>
</protein>
<evidence type="ECO:0000313" key="3">
    <source>
        <dbReference type="Proteomes" id="UP000037397"/>
    </source>
</evidence>
<dbReference type="RefSeq" id="WP_050669622.1">
    <property type="nucleotide sequence ID" value="NZ_LAIR01000002.1"/>
</dbReference>
<proteinExistence type="predicted"/>
<keyword evidence="1" id="KW-0472">Membrane</keyword>
<evidence type="ECO:0008006" key="4">
    <source>
        <dbReference type="Google" id="ProtNLM"/>
    </source>
</evidence>
<dbReference type="NCBIfam" id="NF041681">
    <property type="entry name" value="HGxxPAAW"/>
    <property type="match status" value="1"/>
</dbReference>
<keyword evidence="1" id="KW-0812">Transmembrane</keyword>
<dbReference type="STRING" id="1631356.VV01_09200"/>
<organism evidence="2 3">
    <name type="scientific">Luteipulveratus halotolerans</name>
    <dbReference type="NCBI Taxonomy" id="1631356"/>
    <lineage>
        <taxon>Bacteria</taxon>
        <taxon>Bacillati</taxon>
        <taxon>Actinomycetota</taxon>
        <taxon>Actinomycetes</taxon>
        <taxon>Micrococcales</taxon>
        <taxon>Dermacoccaceae</taxon>
        <taxon>Luteipulveratus</taxon>
    </lineage>
</organism>
<dbReference type="AlphaFoldDB" id="A0A0L6CHK1"/>
<dbReference type="EMBL" id="LAIR01000002">
    <property type="protein sequence ID" value="KNX37282.1"/>
    <property type="molecule type" value="Genomic_DNA"/>
</dbReference>